<dbReference type="Proteomes" id="UP000807504">
    <property type="component" value="Unassembled WGS sequence"/>
</dbReference>
<comment type="caution">
    <text evidence="1">The sequence shown here is derived from an EMBL/GenBank/DDBJ whole genome shotgun (WGS) entry which is preliminary data.</text>
</comment>
<sequence>MASNYSLPLRAVRKPFKVQNDPGDNGHCWTTAQFPDHFLPNCSGEVASFSSNVPSALNESKQRLQPMSERKRRIASKLVKSANTPFRGGFRIVNATRTGWNAAVS</sequence>
<evidence type="ECO:0000313" key="2">
    <source>
        <dbReference type="Proteomes" id="UP000807504"/>
    </source>
</evidence>
<protein>
    <submittedName>
        <fullName evidence="1">Uncharacterized protein</fullName>
    </submittedName>
</protein>
<reference evidence="1" key="1">
    <citation type="journal article" date="2020" name="bioRxiv">
        <title>Chromosome-level reference genome of the European wasp spider Argiope bruennichi: a resource for studies on range expansion and evolutionary adaptation.</title>
        <authorList>
            <person name="Sheffer M.M."/>
            <person name="Hoppe A."/>
            <person name="Krehenwinkel H."/>
            <person name="Uhl G."/>
            <person name="Kuss A.W."/>
            <person name="Jensen L."/>
            <person name="Jensen C."/>
            <person name="Gillespie R.G."/>
            <person name="Hoff K.J."/>
            <person name="Prost S."/>
        </authorList>
    </citation>
    <scope>NUCLEOTIDE SEQUENCE</scope>
</reference>
<name>A0A8T0E578_ARGBR</name>
<accession>A0A8T0E578</accession>
<reference evidence="1" key="2">
    <citation type="submission" date="2020-06" db="EMBL/GenBank/DDBJ databases">
        <authorList>
            <person name="Sheffer M."/>
        </authorList>
    </citation>
    <scope>NUCLEOTIDE SEQUENCE</scope>
</reference>
<dbReference type="AlphaFoldDB" id="A0A8T0E578"/>
<evidence type="ECO:0000313" key="1">
    <source>
        <dbReference type="EMBL" id="KAF8764600.1"/>
    </source>
</evidence>
<proteinExistence type="predicted"/>
<dbReference type="EMBL" id="JABXBU010002231">
    <property type="protein sequence ID" value="KAF8764600.1"/>
    <property type="molecule type" value="Genomic_DNA"/>
</dbReference>
<keyword evidence="2" id="KW-1185">Reference proteome</keyword>
<organism evidence="1 2">
    <name type="scientific">Argiope bruennichi</name>
    <name type="common">Wasp spider</name>
    <name type="synonym">Aranea bruennichi</name>
    <dbReference type="NCBI Taxonomy" id="94029"/>
    <lineage>
        <taxon>Eukaryota</taxon>
        <taxon>Metazoa</taxon>
        <taxon>Ecdysozoa</taxon>
        <taxon>Arthropoda</taxon>
        <taxon>Chelicerata</taxon>
        <taxon>Arachnida</taxon>
        <taxon>Araneae</taxon>
        <taxon>Araneomorphae</taxon>
        <taxon>Entelegynae</taxon>
        <taxon>Araneoidea</taxon>
        <taxon>Araneidae</taxon>
        <taxon>Argiope</taxon>
    </lineage>
</organism>
<gene>
    <name evidence="1" type="ORF">HNY73_022662</name>
</gene>